<dbReference type="Proteomes" id="UP001589718">
    <property type="component" value="Unassembled WGS sequence"/>
</dbReference>
<dbReference type="PANTHER" id="PTHR13887:SF14">
    <property type="entry name" value="DISULFIDE BOND FORMATION PROTEIN D"/>
    <property type="match status" value="1"/>
</dbReference>
<evidence type="ECO:0000256" key="1">
    <source>
        <dbReference type="ARBA" id="ARBA00005791"/>
    </source>
</evidence>
<evidence type="ECO:0000256" key="2">
    <source>
        <dbReference type="ARBA" id="ARBA00022729"/>
    </source>
</evidence>
<dbReference type="Pfam" id="PF13462">
    <property type="entry name" value="Thioredoxin_4"/>
    <property type="match status" value="1"/>
</dbReference>
<feature type="domain" description="Thioredoxin-like fold" evidence="6">
    <location>
        <begin position="26"/>
        <end position="180"/>
    </location>
</feature>
<dbReference type="InterPro" id="IPR036249">
    <property type="entry name" value="Thioredoxin-like_sf"/>
</dbReference>
<accession>A0ABV5PIY2</accession>
<evidence type="ECO:0000256" key="3">
    <source>
        <dbReference type="ARBA" id="ARBA00023002"/>
    </source>
</evidence>
<evidence type="ECO:0000256" key="4">
    <source>
        <dbReference type="ARBA" id="ARBA00023157"/>
    </source>
</evidence>
<evidence type="ECO:0000313" key="7">
    <source>
        <dbReference type="EMBL" id="MFB9522728.1"/>
    </source>
</evidence>
<dbReference type="PANTHER" id="PTHR13887">
    <property type="entry name" value="GLUTATHIONE S-TRANSFERASE KAPPA"/>
    <property type="match status" value="1"/>
</dbReference>
<keyword evidence="3" id="KW-0560">Oxidoreductase</keyword>
<protein>
    <submittedName>
        <fullName evidence="7">DsbA family protein</fullName>
    </submittedName>
</protein>
<dbReference type="SUPFAM" id="SSF52833">
    <property type="entry name" value="Thioredoxin-like"/>
    <property type="match status" value="1"/>
</dbReference>
<dbReference type="Gene3D" id="3.40.30.10">
    <property type="entry name" value="Glutaredoxin"/>
    <property type="match status" value="1"/>
</dbReference>
<keyword evidence="2" id="KW-0732">Signal</keyword>
<reference evidence="7 8" key="1">
    <citation type="submission" date="2024-09" db="EMBL/GenBank/DDBJ databases">
        <authorList>
            <person name="Sun Q."/>
            <person name="Mori K."/>
        </authorList>
    </citation>
    <scope>NUCLEOTIDE SEQUENCE [LARGE SCALE GENOMIC DNA]</scope>
    <source>
        <strain evidence="7 8">JCM 4362</strain>
    </source>
</reference>
<evidence type="ECO:0000259" key="6">
    <source>
        <dbReference type="Pfam" id="PF13462"/>
    </source>
</evidence>
<dbReference type="EMBL" id="JBHMCR010000013">
    <property type="protein sequence ID" value="MFB9522728.1"/>
    <property type="molecule type" value="Genomic_DNA"/>
</dbReference>
<keyword evidence="4" id="KW-1015">Disulfide bond</keyword>
<dbReference type="InterPro" id="IPR012336">
    <property type="entry name" value="Thioredoxin-like_fold"/>
</dbReference>
<evidence type="ECO:0000256" key="5">
    <source>
        <dbReference type="ARBA" id="ARBA00023284"/>
    </source>
</evidence>
<keyword evidence="8" id="KW-1185">Reference proteome</keyword>
<dbReference type="RefSeq" id="WP_345220253.1">
    <property type="nucleotide sequence ID" value="NZ_BAAAXE010000013.1"/>
</dbReference>
<keyword evidence="5" id="KW-0676">Redox-active center</keyword>
<comment type="caution">
    <text evidence="7">The sequence shown here is derived from an EMBL/GenBank/DDBJ whole genome shotgun (WGS) entry which is preliminary data.</text>
</comment>
<organism evidence="7 8">
    <name type="scientific">Streptomyces cremeus</name>
    <dbReference type="NCBI Taxonomy" id="66881"/>
    <lineage>
        <taxon>Bacteria</taxon>
        <taxon>Bacillati</taxon>
        <taxon>Actinomycetota</taxon>
        <taxon>Actinomycetes</taxon>
        <taxon>Kitasatosporales</taxon>
        <taxon>Streptomycetaceae</taxon>
        <taxon>Streptomyces</taxon>
    </lineage>
</organism>
<gene>
    <name evidence="7" type="ORF">ACFFTU_22545</name>
</gene>
<sequence length="204" mass="21358">MTQQTSSQHLAPAHTTGGPGLVIPYGQPGDLPVLSLYEDFRCPYCAALEQVSGQAIRGLADAGRLRLEYHFAALLDGMLGGQGSATALSAAGAAINESQADFKTLHEALYAQQPDESVDSYGHPSVVLRVAESAGLTAPDFREAVSSGTYRPWADSVAEAFARSGVRGTPTLRLGETSIHGFGRTGRPLPAAEVTAQIETALPH</sequence>
<comment type="similarity">
    <text evidence="1">Belongs to the thioredoxin family. DsbA subfamily.</text>
</comment>
<name>A0ABV5PIY2_STRCM</name>
<proteinExistence type="inferred from homology"/>
<evidence type="ECO:0000313" key="8">
    <source>
        <dbReference type="Proteomes" id="UP001589718"/>
    </source>
</evidence>